<sequence length="131" mass="14878">MLSKLHWQKRTNRKSQQSFEGHSLSPQPSPGWCNKRIGEAKKISANIRPCLQSYSLKEHLQVHLLDGLDSSLEYAVSDSRRSICQPTHHIKKRQATQYPSDIHTTSLPSHCTTRPRLSVRYEQVAGSSGDE</sequence>
<protein>
    <submittedName>
        <fullName evidence="3">Uncharacterized protein</fullName>
    </submittedName>
</protein>
<accession>A0A4S9A950</accession>
<proteinExistence type="predicted"/>
<comment type="caution">
    <text evidence="3">The sequence shown here is derived from an EMBL/GenBank/DDBJ whole genome shotgun (WGS) entry which is preliminary data.</text>
</comment>
<feature type="compositionally biased region" description="Basic residues" evidence="1">
    <location>
        <begin position="1"/>
        <end position="13"/>
    </location>
</feature>
<dbReference type="EMBL" id="QZAN01000017">
    <property type="protein sequence ID" value="THW64905.1"/>
    <property type="molecule type" value="Genomic_DNA"/>
</dbReference>
<dbReference type="AlphaFoldDB" id="A0A4S9A950"/>
<evidence type="ECO:0000313" key="5">
    <source>
        <dbReference type="Proteomes" id="UP000310421"/>
    </source>
</evidence>
<feature type="compositionally biased region" description="Polar residues" evidence="1">
    <location>
        <begin position="14"/>
        <end position="26"/>
    </location>
</feature>
<feature type="compositionally biased region" description="Polar residues" evidence="1">
    <location>
        <begin position="95"/>
        <end position="109"/>
    </location>
</feature>
<gene>
    <name evidence="3" type="ORF">D6D19_03799</name>
    <name evidence="2" type="ORF">D6D20_02564</name>
</gene>
<evidence type="ECO:0000313" key="3">
    <source>
        <dbReference type="EMBL" id="THW75691.1"/>
    </source>
</evidence>
<reference evidence="4 5" key="1">
    <citation type="submission" date="2018-10" db="EMBL/GenBank/DDBJ databases">
        <title>Fifty Aureobasidium pullulans genomes reveal a recombining polyextremotolerant generalist.</title>
        <authorList>
            <person name="Gostincar C."/>
            <person name="Turk M."/>
            <person name="Zajc J."/>
            <person name="Gunde-Cimerman N."/>
        </authorList>
    </citation>
    <scope>NUCLEOTIDE SEQUENCE [LARGE SCALE GENOMIC DNA]</scope>
    <source>
        <strain evidence="3 4">EXF-10659</strain>
        <strain evidence="2 5">EXF-10751</strain>
    </source>
</reference>
<dbReference type="EMBL" id="QZAO01000087">
    <property type="protein sequence ID" value="THW75691.1"/>
    <property type="molecule type" value="Genomic_DNA"/>
</dbReference>
<dbReference type="Proteomes" id="UP000310421">
    <property type="component" value="Unassembled WGS sequence"/>
</dbReference>
<evidence type="ECO:0000313" key="4">
    <source>
        <dbReference type="Proteomes" id="UP000308802"/>
    </source>
</evidence>
<evidence type="ECO:0000313" key="2">
    <source>
        <dbReference type="EMBL" id="THW64905.1"/>
    </source>
</evidence>
<dbReference type="Proteomes" id="UP000308802">
    <property type="component" value="Unassembled WGS sequence"/>
</dbReference>
<name>A0A4S9A950_AURPU</name>
<evidence type="ECO:0000256" key="1">
    <source>
        <dbReference type="SAM" id="MobiDB-lite"/>
    </source>
</evidence>
<feature type="region of interest" description="Disordered" evidence="1">
    <location>
        <begin position="1"/>
        <end position="32"/>
    </location>
</feature>
<feature type="region of interest" description="Disordered" evidence="1">
    <location>
        <begin position="90"/>
        <end position="109"/>
    </location>
</feature>
<organism evidence="3 4">
    <name type="scientific">Aureobasidium pullulans</name>
    <name type="common">Black yeast</name>
    <name type="synonym">Pullularia pullulans</name>
    <dbReference type="NCBI Taxonomy" id="5580"/>
    <lineage>
        <taxon>Eukaryota</taxon>
        <taxon>Fungi</taxon>
        <taxon>Dikarya</taxon>
        <taxon>Ascomycota</taxon>
        <taxon>Pezizomycotina</taxon>
        <taxon>Dothideomycetes</taxon>
        <taxon>Dothideomycetidae</taxon>
        <taxon>Dothideales</taxon>
        <taxon>Saccotheciaceae</taxon>
        <taxon>Aureobasidium</taxon>
    </lineage>
</organism>